<feature type="domain" description="Ubiquitin fusion degradation protein UFD1 N-terminal subdomain 2" evidence="4">
    <location>
        <begin position="155"/>
        <end position="212"/>
    </location>
</feature>
<dbReference type="GO" id="GO:0034098">
    <property type="term" value="C:VCP-NPL4-UFD1 AAA ATPase complex"/>
    <property type="evidence" value="ECO:0007669"/>
    <property type="project" value="EnsemblFungi"/>
</dbReference>
<dbReference type="GO" id="GO:0071629">
    <property type="term" value="P:cytoplasm protein quality control by the ubiquitin-proteasome system"/>
    <property type="evidence" value="ECO:0007669"/>
    <property type="project" value="EnsemblFungi"/>
</dbReference>
<dbReference type="PANTHER" id="PTHR12555">
    <property type="entry name" value="UBIQUITIN FUSION DEGRADATON PROTEIN 1"/>
    <property type="match status" value="1"/>
</dbReference>
<dbReference type="GO" id="GO:1990116">
    <property type="term" value="P:ribosome-associated ubiquitin-dependent protein catabolic process"/>
    <property type="evidence" value="ECO:0007669"/>
    <property type="project" value="EnsemblFungi"/>
</dbReference>
<dbReference type="GO" id="GO:0032183">
    <property type="term" value="F:SUMO binding"/>
    <property type="evidence" value="ECO:0007669"/>
    <property type="project" value="EnsemblFungi"/>
</dbReference>
<dbReference type="GO" id="GO:1900182">
    <property type="term" value="P:positive regulation of protein localization to nucleus"/>
    <property type="evidence" value="ECO:0007669"/>
    <property type="project" value="EnsemblFungi"/>
</dbReference>
<gene>
    <name evidence="5" type="ORF">BCR33DRAFT_784433</name>
</gene>
<dbReference type="GO" id="GO:0043130">
    <property type="term" value="F:ubiquitin binding"/>
    <property type="evidence" value="ECO:0007669"/>
    <property type="project" value="EnsemblFungi"/>
</dbReference>
<dbReference type="GO" id="GO:0030970">
    <property type="term" value="P:retrograde protein transport, ER to cytosol"/>
    <property type="evidence" value="ECO:0007669"/>
    <property type="project" value="EnsemblFungi"/>
</dbReference>
<dbReference type="GO" id="GO:0006274">
    <property type="term" value="P:DNA replication termination"/>
    <property type="evidence" value="ECO:0007669"/>
    <property type="project" value="EnsemblFungi"/>
</dbReference>
<dbReference type="GO" id="GO:0072665">
    <property type="term" value="P:protein localization to vacuole"/>
    <property type="evidence" value="ECO:0007669"/>
    <property type="project" value="EnsemblFungi"/>
</dbReference>
<comment type="caution">
    <text evidence="5">The sequence shown here is derived from an EMBL/GenBank/DDBJ whole genome shotgun (WGS) entry which is preliminary data.</text>
</comment>
<dbReference type="Proteomes" id="UP000193642">
    <property type="component" value="Unassembled WGS sequence"/>
</dbReference>
<evidence type="ECO:0000259" key="3">
    <source>
        <dbReference type="Pfam" id="PF03152"/>
    </source>
</evidence>
<proteinExistence type="inferred from homology"/>
<dbReference type="Gene3D" id="3.10.330.10">
    <property type="match status" value="1"/>
</dbReference>
<dbReference type="Pfam" id="PF24842">
    <property type="entry name" value="UFD1_N2"/>
    <property type="match status" value="1"/>
</dbReference>
<dbReference type="InterPro" id="IPR042299">
    <property type="entry name" value="Ufd1-like_Nn"/>
</dbReference>
<evidence type="ECO:0000256" key="2">
    <source>
        <dbReference type="ARBA" id="ARBA00022786"/>
    </source>
</evidence>
<evidence type="ECO:0000313" key="5">
    <source>
        <dbReference type="EMBL" id="ORY45691.1"/>
    </source>
</evidence>
<comment type="similarity">
    <text evidence="1">Belongs to the UFD1 family.</text>
</comment>
<dbReference type="GO" id="GO:0005634">
    <property type="term" value="C:nucleus"/>
    <property type="evidence" value="ECO:0007669"/>
    <property type="project" value="EnsemblFungi"/>
</dbReference>
<dbReference type="GO" id="GO:0000839">
    <property type="term" value="C:Hrd1p ubiquitin ligase ERAD-L complex"/>
    <property type="evidence" value="ECO:0007669"/>
    <property type="project" value="EnsemblFungi"/>
</dbReference>
<name>A0A1Y2CF60_9FUNG</name>
<dbReference type="InterPro" id="IPR055417">
    <property type="entry name" value="UFD1_N1"/>
</dbReference>
<dbReference type="InterPro" id="IPR055418">
    <property type="entry name" value="UFD1_N2"/>
</dbReference>
<dbReference type="GO" id="GO:0000837">
    <property type="term" value="C:Doa10p ubiquitin ligase complex"/>
    <property type="evidence" value="ECO:0007669"/>
    <property type="project" value="EnsemblFungi"/>
</dbReference>
<dbReference type="InterPro" id="IPR004854">
    <property type="entry name" value="Ufd1-like"/>
</dbReference>
<dbReference type="STRING" id="329046.A0A1Y2CF60"/>
<evidence type="ECO:0000256" key="1">
    <source>
        <dbReference type="ARBA" id="ARBA00006043"/>
    </source>
</evidence>
<dbReference type="GO" id="GO:0031593">
    <property type="term" value="F:polyubiquitin modification-dependent protein binding"/>
    <property type="evidence" value="ECO:0007669"/>
    <property type="project" value="EnsemblFungi"/>
</dbReference>
<dbReference type="GO" id="GO:0072671">
    <property type="term" value="P:mitochondria-associated ubiquitin-dependent protein catabolic process"/>
    <property type="evidence" value="ECO:0007669"/>
    <property type="project" value="EnsemblFungi"/>
</dbReference>
<keyword evidence="6" id="KW-1185">Reference proteome</keyword>
<dbReference type="GO" id="GO:1990112">
    <property type="term" value="C:RQC complex"/>
    <property type="evidence" value="ECO:0007669"/>
    <property type="project" value="EnsemblFungi"/>
</dbReference>
<sequence>MEMDWMAGGGMPHMSRRGFNEYYRCYSMNMLPGNEREGLNYGGKILLPPSALAKLSTLNIACKDYMMVEAVLTHAPDPMLFEITNEQHKERHSHAVSLNSSPMKEKRTFLNGFVQPTCFGYLRKPTIHPSTTDDANPPHRRRLPCRIKNVSLPLGQFVKLQPQSVDFLEITDPKAVLEKAIGQFACLTQGDIITIKYNSTLYDILIMESKPGGRGLVSLKRIWRLICATGWPADSMSSLGSHTVVETKGFSAFHGAGQRLNGKANAKLPTIPATSDSKAPPAALHLPHGKLFFGYPIIPLKKPGDEAAEPEIPKFTGAGQTLRAAKKK</sequence>
<dbReference type="GO" id="GO:0032933">
    <property type="term" value="P:SREBP signaling pathway"/>
    <property type="evidence" value="ECO:0007669"/>
    <property type="project" value="EnsemblFungi"/>
</dbReference>
<dbReference type="PANTHER" id="PTHR12555:SF13">
    <property type="entry name" value="UBIQUITIN RECOGNITION FACTOR IN ER-ASSOCIATED DEGRADATION PROTEIN 1"/>
    <property type="match status" value="1"/>
</dbReference>
<keyword evidence="2" id="KW-0833">Ubl conjugation pathway</keyword>
<evidence type="ECO:0000313" key="6">
    <source>
        <dbReference type="Proteomes" id="UP000193642"/>
    </source>
</evidence>
<dbReference type="Gene3D" id="2.40.40.50">
    <property type="entry name" value="Ubiquitin fusion degradation protein UFD1, N-terminal domain"/>
    <property type="match status" value="1"/>
</dbReference>
<dbReference type="GO" id="GO:0070651">
    <property type="term" value="P:nonfunctional rRNA decay"/>
    <property type="evidence" value="ECO:0007669"/>
    <property type="project" value="EnsemblFungi"/>
</dbReference>
<dbReference type="OrthoDB" id="422728at2759"/>
<evidence type="ECO:0000259" key="4">
    <source>
        <dbReference type="Pfam" id="PF24842"/>
    </source>
</evidence>
<feature type="domain" description="Ubiquitin fusion degradation protein UFD1 N-terminal subdomain 1" evidence="3">
    <location>
        <begin position="19"/>
        <end position="95"/>
    </location>
</feature>
<dbReference type="AlphaFoldDB" id="A0A1Y2CF60"/>
<organism evidence="5 6">
    <name type="scientific">Rhizoclosmatium globosum</name>
    <dbReference type="NCBI Taxonomy" id="329046"/>
    <lineage>
        <taxon>Eukaryota</taxon>
        <taxon>Fungi</taxon>
        <taxon>Fungi incertae sedis</taxon>
        <taxon>Chytridiomycota</taxon>
        <taxon>Chytridiomycota incertae sedis</taxon>
        <taxon>Chytridiomycetes</taxon>
        <taxon>Chytridiales</taxon>
        <taxon>Chytriomycetaceae</taxon>
        <taxon>Rhizoclosmatium</taxon>
    </lineage>
</organism>
<protein>
    <submittedName>
        <fullName evidence="5">UFD1-domain-containing protein</fullName>
    </submittedName>
</protein>
<dbReference type="EMBL" id="MCGO01000019">
    <property type="protein sequence ID" value="ORY45691.1"/>
    <property type="molecule type" value="Genomic_DNA"/>
</dbReference>
<dbReference type="GO" id="GO:0030894">
    <property type="term" value="C:replisome"/>
    <property type="evidence" value="ECO:0007669"/>
    <property type="project" value="EnsemblFungi"/>
</dbReference>
<accession>A0A1Y2CF60</accession>
<dbReference type="Pfam" id="PF03152">
    <property type="entry name" value="UFD1_N1"/>
    <property type="match status" value="1"/>
</dbReference>
<reference evidence="5 6" key="1">
    <citation type="submission" date="2016-07" db="EMBL/GenBank/DDBJ databases">
        <title>Pervasive Adenine N6-methylation of Active Genes in Fungi.</title>
        <authorList>
            <consortium name="DOE Joint Genome Institute"/>
            <person name="Mondo S.J."/>
            <person name="Dannebaum R.O."/>
            <person name="Kuo R.C."/>
            <person name="Labutti K."/>
            <person name="Haridas S."/>
            <person name="Kuo A."/>
            <person name="Salamov A."/>
            <person name="Ahrendt S.R."/>
            <person name="Lipzen A."/>
            <person name="Sullivan W."/>
            <person name="Andreopoulos W.B."/>
            <person name="Clum A."/>
            <person name="Lindquist E."/>
            <person name="Daum C."/>
            <person name="Ramamoorthy G.K."/>
            <person name="Gryganskyi A."/>
            <person name="Culley D."/>
            <person name="Magnuson J.K."/>
            <person name="James T.Y."/>
            <person name="O'Malley M.A."/>
            <person name="Stajich J.E."/>
            <person name="Spatafora J.W."/>
            <person name="Visel A."/>
            <person name="Grigoriev I.V."/>
        </authorList>
    </citation>
    <scope>NUCLEOTIDE SEQUENCE [LARGE SCALE GENOMIC DNA]</scope>
    <source>
        <strain evidence="5 6">JEL800</strain>
    </source>
</reference>